<dbReference type="PANTHER" id="PTHR10302">
    <property type="entry name" value="SINGLE-STRANDED DNA-BINDING PROTEIN"/>
    <property type="match status" value="1"/>
</dbReference>
<evidence type="ECO:0000256" key="1">
    <source>
        <dbReference type="ARBA" id="ARBA00023125"/>
    </source>
</evidence>
<keyword evidence="1 2" id="KW-0238">DNA-binding</keyword>
<comment type="function">
    <text evidence="2">Plays an important role in DNA replication, recombination and repair. Binds to ssDNA and to an array of partner proteins to recruit them to their sites of action during DNA metabolism.</text>
</comment>
<dbReference type="Gene3D" id="2.40.50.140">
    <property type="entry name" value="Nucleic acid-binding proteins"/>
    <property type="match status" value="1"/>
</dbReference>
<dbReference type="InterPro" id="IPR011344">
    <property type="entry name" value="ssDNA-bd"/>
</dbReference>
<evidence type="ECO:0000256" key="4">
    <source>
        <dbReference type="SAM" id="MobiDB-lite"/>
    </source>
</evidence>
<comment type="caution">
    <text evidence="5">The sequence shown here is derived from an EMBL/GenBank/DDBJ whole genome shotgun (WGS) entry which is preliminary data.</text>
</comment>
<name>A0A0G1DJJ4_9BACT</name>
<dbReference type="GO" id="GO:0009295">
    <property type="term" value="C:nucleoid"/>
    <property type="evidence" value="ECO:0007669"/>
    <property type="project" value="TreeGrafter"/>
</dbReference>
<gene>
    <name evidence="5" type="ORF">UV41_C0007G0006</name>
</gene>
<organism evidence="5 6">
    <name type="scientific">Candidatus Daviesbacteria bacterium GW2011_GWA2_42_7</name>
    <dbReference type="NCBI Taxonomy" id="1618425"/>
    <lineage>
        <taxon>Bacteria</taxon>
        <taxon>Candidatus Daviesiibacteriota</taxon>
    </lineage>
</organism>
<dbReference type="GO" id="GO:0006260">
    <property type="term" value="P:DNA replication"/>
    <property type="evidence" value="ECO:0007669"/>
    <property type="project" value="UniProtKB-UniRule"/>
</dbReference>
<dbReference type="InterPro" id="IPR000424">
    <property type="entry name" value="Primosome_PriB/ssb"/>
</dbReference>
<keyword evidence="2" id="KW-0233">DNA recombination</keyword>
<protein>
    <recommendedName>
        <fullName evidence="2 3">Single-stranded DNA-binding protein</fullName>
        <shortName evidence="2">SSB</shortName>
    </recommendedName>
</protein>
<comment type="subunit">
    <text evidence="2">Homotetramer.</text>
</comment>
<comment type="caution">
    <text evidence="2">Lacks conserved residue(s) required for the propagation of feature annotation.</text>
</comment>
<sequence>MASRSWNRVELIGNLTRDPELRFVPSGTAVATFGLATNRTYVSEGEKKEEVDFHKVVAWGKLAELCSQLIKKGSRVFISGRLQYREWEPQEGGKRRDAEIVLEDLILLTPKSGYGQEVVVEDVHPEETKPRLPDEQAPAKPDAAPEKPDSPPANETEEPEEKNPAKEEKVADDEDLPF</sequence>
<accession>A0A0G1DJJ4</accession>
<dbReference type="GO" id="GO:0006281">
    <property type="term" value="P:DNA repair"/>
    <property type="evidence" value="ECO:0007669"/>
    <property type="project" value="UniProtKB-UniRule"/>
</dbReference>
<feature type="short sequence motif" description="Important for interaction with partner proteins" evidence="2">
    <location>
        <begin position="173"/>
        <end position="178"/>
    </location>
</feature>
<dbReference type="GO" id="GO:0006310">
    <property type="term" value="P:DNA recombination"/>
    <property type="evidence" value="ECO:0007669"/>
    <property type="project" value="UniProtKB-UniRule"/>
</dbReference>
<feature type="region of interest" description="Disordered" evidence="4">
    <location>
        <begin position="122"/>
        <end position="178"/>
    </location>
</feature>
<reference evidence="5 6" key="1">
    <citation type="journal article" date="2015" name="Nature">
        <title>rRNA introns, odd ribosomes, and small enigmatic genomes across a large radiation of phyla.</title>
        <authorList>
            <person name="Brown C.T."/>
            <person name="Hug L.A."/>
            <person name="Thomas B.C."/>
            <person name="Sharon I."/>
            <person name="Castelle C.J."/>
            <person name="Singh A."/>
            <person name="Wilkins M.J."/>
            <person name="Williams K.H."/>
            <person name="Banfield J.F."/>
        </authorList>
    </citation>
    <scope>NUCLEOTIDE SEQUENCE [LARGE SCALE GENOMIC DNA]</scope>
</reference>
<dbReference type="SUPFAM" id="SSF50249">
    <property type="entry name" value="Nucleic acid-binding proteins"/>
    <property type="match status" value="1"/>
</dbReference>
<evidence type="ECO:0000313" key="5">
    <source>
        <dbReference type="EMBL" id="KKS71006.1"/>
    </source>
</evidence>
<keyword evidence="2" id="KW-0227">DNA damage</keyword>
<dbReference type="NCBIfam" id="TIGR00621">
    <property type="entry name" value="ssb"/>
    <property type="match status" value="1"/>
</dbReference>
<keyword evidence="2" id="KW-0235">DNA replication</keyword>
<dbReference type="AlphaFoldDB" id="A0A0G1DJJ4"/>
<dbReference type="PROSITE" id="PS50935">
    <property type="entry name" value="SSB"/>
    <property type="match status" value="1"/>
</dbReference>
<keyword evidence="2" id="KW-0234">DNA repair</keyword>
<dbReference type="InterPro" id="IPR012340">
    <property type="entry name" value="NA-bd_OB-fold"/>
</dbReference>
<evidence type="ECO:0000256" key="2">
    <source>
        <dbReference type="HAMAP-Rule" id="MF_00984"/>
    </source>
</evidence>
<dbReference type="Pfam" id="PF00436">
    <property type="entry name" value="SSB"/>
    <property type="match status" value="1"/>
</dbReference>
<dbReference type="EMBL" id="LCEJ01000007">
    <property type="protein sequence ID" value="KKS71006.1"/>
    <property type="molecule type" value="Genomic_DNA"/>
</dbReference>
<evidence type="ECO:0000313" key="6">
    <source>
        <dbReference type="Proteomes" id="UP000034785"/>
    </source>
</evidence>
<evidence type="ECO:0000256" key="3">
    <source>
        <dbReference type="PIRNR" id="PIRNR002070"/>
    </source>
</evidence>
<dbReference type="PIRSF" id="PIRSF002070">
    <property type="entry name" value="SSB"/>
    <property type="match status" value="1"/>
</dbReference>
<dbReference type="Proteomes" id="UP000034785">
    <property type="component" value="Unassembled WGS sequence"/>
</dbReference>
<dbReference type="GO" id="GO:0003697">
    <property type="term" value="F:single-stranded DNA binding"/>
    <property type="evidence" value="ECO:0007669"/>
    <property type="project" value="UniProtKB-UniRule"/>
</dbReference>
<proteinExistence type="inferred from homology"/>
<feature type="compositionally biased region" description="Basic and acidic residues" evidence="4">
    <location>
        <begin position="122"/>
        <end position="134"/>
    </location>
</feature>
<dbReference type="CDD" id="cd04496">
    <property type="entry name" value="SSB_OBF"/>
    <property type="match status" value="1"/>
</dbReference>
<dbReference type="HAMAP" id="MF_00984">
    <property type="entry name" value="SSB"/>
    <property type="match status" value="1"/>
</dbReference>
<dbReference type="PANTHER" id="PTHR10302:SF0">
    <property type="entry name" value="SINGLE-STRANDED DNA-BINDING PROTEIN, MITOCHONDRIAL"/>
    <property type="match status" value="1"/>
</dbReference>